<proteinExistence type="inferred from homology"/>
<evidence type="ECO:0000256" key="2">
    <source>
        <dbReference type="ARBA" id="ARBA00010145"/>
    </source>
</evidence>
<dbReference type="PANTHER" id="PTHR36838:SF3">
    <property type="entry name" value="TRANSPORTER AUXIN EFFLUX CARRIER EC FAMILY"/>
    <property type="match status" value="1"/>
</dbReference>
<organism evidence="9">
    <name type="scientific">marine sediment metagenome</name>
    <dbReference type="NCBI Taxonomy" id="412755"/>
    <lineage>
        <taxon>unclassified sequences</taxon>
        <taxon>metagenomes</taxon>
        <taxon>ecological metagenomes</taxon>
    </lineage>
</organism>
<evidence type="ECO:0000313" key="9">
    <source>
        <dbReference type="EMBL" id="GAG20768.1"/>
    </source>
</evidence>
<comment type="subcellular location">
    <subcellularLocation>
        <location evidence="1">Cell membrane</location>
        <topology evidence="1">Multi-pass membrane protein</topology>
    </subcellularLocation>
</comment>
<keyword evidence="4" id="KW-1003">Cell membrane</keyword>
<dbReference type="InterPro" id="IPR038770">
    <property type="entry name" value="Na+/solute_symporter_sf"/>
</dbReference>
<dbReference type="Pfam" id="PF03547">
    <property type="entry name" value="Mem_trans"/>
    <property type="match status" value="1"/>
</dbReference>
<feature type="transmembrane region" description="Helical" evidence="8">
    <location>
        <begin position="219"/>
        <end position="239"/>
    </location>
</feature>
<feature type="transmembrane region" description="Helical" evidence="8">
    <location>
        <begin position="21"/>
        <end position="43"/>
    </location>
</feature>
<dbReference type="EMBL" id="BARS01034308">
    <property type="protein sequence ID" value="GAG20768.1"/>
    <property type="molecule type" value="Genomic_DNA"/>
</dbReference>
<sequence>GGILGLTAAKYFRLKRKDTGSMFACGSFTNIGSIGALICYLFLGEKGFALVPIYKLFEQVIYYVIGFPIAKSFSNDTIKKENIISQLKKVFTDIFVIVALISITIGVFLNLSGIERPVFYKTINAIFIPAGTVILLVSIGLAMKFGKAKNYIKESFAVSIIKFILVPSIISTMAFFLGYGKIDEGLPLKVVIILSAMPVAFSALIPASIYDLNLDLANSCWLVTTLSLIVILPLLFYIISLI</sequence>
<dbReference type="GO" id="GO:0005886">
    <property type="term" value="C:plasma membrane"/>
    <property type="evidence" value="ECO:0007669"/>
    <property type="project" value="UniProtKB-SubCell"/>
</dbReference>
<name>X0W834_9ZZZZ</name>
<dbReference type="GO" id="GO:0055085">
    <property type="term" value="P:transmembrane transport"/>
    <property type="evidence" value="ECO:0007669"/>
    <property type="project" value="InterPro"/>
</dbReference>
<dbReference type="Gene3D" id="1.20.1530.20">
    <property type="match status" value="1"/>
</dbReference>
<feature type="transmembrane region" description="Helical" evidence="8">
    <location>
        <begin position="90"/>
        <end position="111"/>
    </location>
</feature>
<comment type="similarity">
    <text evidence="2">Belongs to the auxin efflux carrier (TC 2.A.69) family.</text>
</comment>
<evidence type="ECO:0000256" key="7">
    <source>
        <dbReference type="ARBA" id="ARBA00023136"/>
    </source>
</evidence>
<dbReference type="AlphaFoldDB" id="X0W834"/>
<accession>X0W834</accession>
<evidence type="ECO:0000256" key="6">
    <source>
        <dbReference type="ARBA" id="ARBA00022989"/>
    </source>
</evidence>
<reference evidence="9" key="1">
    <citation type="journal article" date="2014" name="Front. Microbiol.">
        <title>High frequency of phylogenetically diverse reductive dehalogenase-homologous genes in deep subseafloor sedimentary metagenomes.</title>
        <authorList>
            <person name="Kawai M."/>
            <person name="Futagami T."/>
            <person name="Toyoda A."/>
            <person name="Takaki Y."/>
            <person name="Nishi S."/>
            <person name="Hori S."/>
            <person name="Arai W."/>
            <person name="Tsubouchi T."/>
            <person name="Morono Y."/>
            <person name="Uchiyama I."/>
            <person name="Ito T."/>
            <person name="Fujiyama A."/>
            <person name="Inagaki F."/>
            <person name="Takami H."/>
        </authorList>
    </citation>
    <scope>NUCLEOTIDE SEQUENCE</scope>
    <source>
        <strain evidence="9">Expedition CK06-06</strain>
    </source>
</reference>
<evidence type="ECO:0000256" key="5">
    <source>
        <dbReference type="ARBA" id="ARBA00022692"/>
    </source>
</evidence>
<evidence type="ECO:0000256" key="8">
    <source>
        <dbReference type="SAM" id="Phobius"/>
    </source>
</evidence>
<dbReference type="PANTHER" id="PTHR36838">
    <property type="entry name" value="AUXIN EFFLUX CARRIER FAMILY PROTEIN"/>
    <property type="match status" value="1"/>
</dbReference>
<keyword evidence="7 8" id="KW-0472">Membrane</keyword>
<evidence type="ECO:0008006" key="10">
    <source>
        <dbReference type="Google" id="ProtNLM"/>
    </source>
</evidence>
<comment type="caution">
    <text evidence="9">The sequence shown here is derived from an EMBL/GenBank/DDBJ whole genome shotgun (WGS) entry which is preliminary data.</text>
</comment>
<gene>
    <name evidence="9" type="ORF">S01H1_53015</name>
</gene>
<feature type="transmembrane region" description="Helical" evidence="8">
    <location>
        <begin position="186"/>
        <end position="207"/>
    </location>
</feature>
<feature type="transmembrane region" description="Helical" evidence="8">
    <location>
        <begin position="155"/>
        <end position="180"/>
    </location>
</feature>
<evidence type="ECO:0000256" key="4">
    <source>
        <dbReference type="ARBA" id="ARBA00022475"/>
    </source>
</evidence>
<feature type="transmembrane region" description="Helical" evidence="8">
    <location>
        <begin position="49"/>
        <end position="70"/>
    </location>
</feature>
<dbReference type="InterPro" id="IPR004776">
    <property type="entry name" value="Mem_transp_PIN-like"/>
</dbReference>
<evidence type="ECO:0000256" key="3">
    <source>
        <dbReference type="ARBA" id="ARBA00022448"/>
    </source>
</evidence>
<evidence type="ECO:0000256" key="1">
    <source>
        <dbReference type="ARBA" id="ARBA00004651"/>
    </source>
</evidence>
<keyword evidence="5 8" id="KW-0812">Transmembrane</keyword>
<feature type="transmembrane region" description="Helical" evidence="8">
    <location>
        <begin position="123"/>
        <end position="143"/>
    </location>
</feature>
<protein>
    <recommendedName>
        <fullName evidence="10">Auxin efflux carrier</fullName>
    </recommendedName>
</protein>
<keyword evidence="3" id="KW-0813">Transport</keyword>
<feature type="non-terminal residue" evidence="9">
    <location>
        <position position="1"/>
    </location>
</feature>
<keyword evidence="6 8" id="KW-1133">Transmembrane helix</keyword>